<dbReference type="PANTHER" id="PTHR30087">
    <property type="entry name" value="INNER MEMBRANE PROTEIN"/>
    <property type="match status" value="1"/>
</dbReference>
<organism evidence="2 3">
    <name type="scientific">Methylomonas subterranea</name>
    <dbReference type="NCBI Taxonomy" id="2952225"/>
    <lineage>
        <taxon>Bacteria</taxon>
        <taxon>Pseudomonadati</taxon>
        <taxon>Pseudomonadota</taxon>
        <taxon>Gammaproteobacteria</taxon>
        <taxon>Methylococcales</taxon>
        <taxon>Methylococcaceae</taxon>
        <taxon>Methylomonas</taxon>
    </lineage>
</organism>
<name>A0ABT1TC77_9GAMM</name>
<dbReference type="Pfam" id="PF08349">
    <property type="entry name" value="DUF1722"/>
    <property type="match status" value="1"/>
</dbReference>
<gene>
    <name evidence="2" type="ORF">NP590_01210</name>
</gene>
<evidence type="ECO:0000313" key="2">
    <source>
        <dbReference type="EMBL" id="MCQ8102707.1"/>
    </source>
</evidence>
<accession>A0ABT1TC77</accession>
<comment type="caution">
    <text evidence="2">The sequence shown here is derived from an EMBL/GenBank/DDBJ whole genome shotgun (WGS) entry which is preliminary data.</text>
</comment>
<sequence length="323" mass="36409">MNVENSAADHADTIVVGISSCLLGNAVRYDGAHKYHSYIERTLGQYFQFRAFCPEVEAGLGVPRPAVQLREIGASIRVVGVKDHSLDVTEALREAAEKQSVWLDGLCGYILKKDSPSCGMARVKVYKNDIPARAGVGVFADYLQEHFPTLPVEEEGRLGDPGLRENFIQRVFVRHRWRRLCRAPLTAHGLMRFHSRHKLIAMSHEQNRARELGRLVAEARADNIEEIGQRYIAGLMACLKIVATRGNHVNVLQHIQGYLKRNIDGDDKQELVDTIESYRAGSVPLIVPLTLLRHHFRKQPDAFIDESFYMTPHPAELSLLNEI</sequence>
<dbReference type="InterPro" id="IPR017087">
    <property type="entry name" value="UCP037004"/>
</dbReference>
<dbReference type="PANTHER" id="PTHR30087:SF0">
    <property type="entry name" value="INNER MEMBRANE PROTEIN"/>
    <property type="match status" value="1"/>
</dbReference>
<feature type="domain" description="DUF1722" evidence="1">
    <location>
        <begin position="198"/>
        <end position="314"/>
    </location>
</feature>
<reference evidence="2 3" key="1">
    <citation type="submission" date="2022-07" db="EMBL/GenBank/DDBJ databases">
        <title>Methylomonas rivi sp. nov., Methylomonas rosea sp. nov., Methylomonas aureus sp. nov. and Methylomonas subterranea sp. nov., four novel methanotrophs isolated from a freshwater creek and the deep terrestrial subsurface.</title>
        <authorList>
            <person name="Abin C."/>
            <person name="Sankaranarayanan K."/>
            <person name="Garner C."/>
            <person name="Sindelar R."/>
            <person name="Kotary K."/>
            <person name="Garner R."/>
            <person name="Barclay S."/>
            <person name="Lawson P."/>
            <person name="Krumholz L."/>
        </authorList>
    </citation>
    <scope>NUCLEOTIDE SEQUENCE [LARGE SCALE GENOMIC DNA]</scope>
    <source>
        <strain evidence="2 3">SURF-2</strain>
    </source>
</reference>
<dbReference type="Proteomes" id="UP001524499">
    <property type="component" value="Unassembled WGS sequence"/>
</dbReference>
<protein>
    <submittedName>
        <fullName evidence="2">DUF523 and DUF1722 domain-containing protein</fullName>
    </submittedName>
</protein>
<evidence type="ECO:0000313" key="3">
    <source>
        <dbReference type="Proteomes" id="UP001524499"/>
    </source>
</evidence>
<dbReference type="RefSeq" id="WP_256600314.1">
    <property type="nucleotide sequence ID" value="NZ_JANIBJ010000001.1"/>
</dbReference>
<dbReference type="InterPro" id="IPR013560">
    <property type="entry name" value="DUF1722"/>
</dbReference>
<evidence type="ECO:0000259" key="1">
    <source>
        <dbReference type="Pfam" id="PF08349"/>
    </source>
</evidence>
<dbReference type="Pfam" id="PF04463">
    <property type="entry name" value="2-thiour_desulf"/>
    <property type="match status" value="1"/>
</dbReference>
<keyword evidence="3" id="KW-1185">Reference proteome</keyword>
<dbReference type="InterPro" id="IPR007553">
    <property type="entry name" value="2-thiour_desulf"/>
</dbReference>
<dbReference type="PIRSF" id="PIRSF037004">
    <property type="entry name" value="UCP037004"/>
    <property type="match status" value="1"/>
</dbReference>
<proteinExistence type="predicted"/>
<dbReference type="EMBL" id="JANIBJ010000001">
    <property type="protein sequence ID" value="MCQ8102707.1"/>
    <property type="molecule type" value="Genomic_DNA"/>
</dbReference>